<keyword evidence="2" id="KW-0560">Oxidoreductase</keyword>
<name>A0A0G0JCY2_9BACT</name>
<accession>A0A0G0JCY2</accession>
<evidence type="ECO:0000256" key="3">
    <source>
        <dbReference type="ARBA" id="ARBA00023027"/>
    </source>
</evidence>
<dbReference type="SUPFAM" id="SSF51735">
    <property type="entry name" value="NAD(P)-binding Rossmann-fold domains"/>
    <property type="match status" value="1"/>
</dbReference>
<protein>
    <recommendedName>
        <fullName evidence="4">D-isomer specific 2-hydroxyacid dehydrogenase NAD-binding domain-containing protein</fullName>
    </recommendedName>
</protein>
<evidence type="ECO:0000313" key="5">
    <source>
        <dbReference type="EMBL" id="KKQ26031.1"/>
    </source>
</evidence>
<organism evidence="5 6">
    <name type="scientific">Candidatus Roizmanbacteria bacterium GW2011_GWC2_37_13</name>
    <dbReference type="NCBI Taxonomy" id="1618486"/>
    <lineage>
        <taxon>Bacteria</taxon>
        <taxon>Candidatus Roizmaniibacteriota</taxon>
    </lineage>
</organism>
<dbReference type="PANTHER" id="PTHR43761:SF1">
    <property type="entry name" value="D-ISOMER SPECIFIC 2-HYDROXYACID DEHYDROGENASE CATALYTIC DOMAIN-CONTAINING PROTEIN-RELATED"/>
    <property type="match status" value="1"/>
</dbReference>
<dbReference type="Gene3D" id="3.40.50.720">
    <property type="entry name" value="NAD(P)-binding Rossmann-like Domain"/>
    <property type="match status" value="2"/>
</dbReference>
<gene>
    <name evidence="5" type="ORF">US40_C0004G0066</name>
</gene>
<evidence type="ECO:0000256" key="2">
    <source>
        <dbReference type="ARBA" id="ARBA00023002"/>
    </source>
</evidence>
<dbReference type="PANTHER" id="PTHR43761">
    <property type="entry name" value="D-ISOMER SPECIFIC 2-HYDROXYACID DEHYDROGENASE FAMILY PROTEIN (AFU_ORTHOLOGUE AFUA_1G13630)"/>
    <property type="match status" value="1"/>
</dbReference>
<feature type="domain" description="D-isomer specific 2-hydroxyacid dehydrogenase NAD-binding" evidence="4">
    <location>
        <begin position="112"/>
        <end position="276"/>
    </location>
</feature>
<dbReference type="InterPro" id="IPR050418">
    <property type="entry name" value="D-iso_2-hydroxyacid_DH_PdxB"/>
</dbReference>
<dbReference type="GO" id="GO:0051287">
    <property type="term" value="F:NAD binding"/>
    <property type="evidence" value="ECO:0007669"/>
    <property type="project" value="InterPro"/>
</dbReference>
<dbReference type="EMBL" id="LBSV01000004">
    <property type="protein sequence ID" value="KKQ26031.1"/>
    <property type="molecule type" value="Genomic_DNA"/>
</dbReference>
<comment type="similarity">
    <text evidence="1">Belongs to the D-isomer specific 2-hydroxyacid dehydrogenase family.</text>
</comment>
<reference evidence="5 6" key="1">
    <citation type="journal article" date="2015" name="Nature">
        <title>rRNA introns, odd ribosomes, and small enigmatic genomes across a large radiation of phyla.</title>
        <authorList>
            <person name="Brown C.T."/>
            <person name="Hug L.A."/>
            <person name="Thomas B.C."/>
            <person name="Sharon I."/>
            <person name="Castelle C.J."/>
            <person name="Singh A."/>
            <person name="Wilkins M.J."/>
            <person name="Williams K.H."/>
            <person name="Banfield J.F."/>
        </authorList>
    </citation>
    <scope>NUCLEOTIDE SEQUENCE [LARGE SCALE GENOMIC DNA]</scope>
</reference>
<dbReference type="InterPro" id="IPR036291">
    <property type="entry name" value="NAD(P)-bd_dom_sf"/>
</dbReference>
<comment type="caution">
    <text evidence="5">The sequence shown here is derived from an EMBL/GenBank/DDBJ whole genome shotgun (WGS) entry which is preliminary data.</text>
</comment>
<evidence type="ECO:0000256" key="1">
    <source>
        <dbReference type="ARBA" id="ARBA00005854"/>
    </source>
</evidence>
<dbReference type="InterPro" id="IPR006140">
    <property type="entry name" value="D-isomer_DH_NAD-bd"/>
</dbReference>
<dbReference type="Proteomes" id="UP000034917">
    <property type="component" value="Unassembled WGS sequence"/>
</dbReference>
<keyword evidence="3" id="KW-0520">NAD</keyword>
<dbReference type="Pfam" id="PF02826">
    <property type="entry name" value="2-Hacid_dh_C"/>
    <property type="match status" value="1"/>
</dbReference>
<dbReference type="AlphaFoldDB" id="A0A0G0JCY2"/>
<sequence>MKKIEPKILVTNPMSFSKEQIARLKKLGKVKFHNSHPETADEWLKRCQGYKIICSWMFGLREKYHQLKDAFITVPFVGVGSFADPSVLKTNNITLCNAPGSNRHAVSEWIIFMILMAMRKLGKYTNTEETLSFPLSDPTIGLAGKNITILGKGNVGKRVGQICSAFEMNVTYFKRGDDLKKAVKNAYIGVNVLSSNPDSKGLLDKKFFNSLKKGSVFITVTADEIIDIEAMLKAVNTGRLFYIAHDVMSARPADSNNPFYIKLQKHPKIFATPHIAGFSDVTNKIGNDMMIDNLEAYLKGKPINVFGR</sequence>
<evidence type="ECO:0000259" key="4">
    <source>
        <dbReference type="Pfam" id="PF02826"/>
    </source>
</evidence>
<dbReference type="SUPFAM" id="SSF52283">
    <property type="entry name" value="Formate/glycerate dehydrogenase catalytic domain-like"/>
    <property type="match status" value="1"/>
</dbReference>
<proteinExistence type="inferred from homology"/>
<dbReference type="GO" id="GO:0016491">
    <property type="term" value="F:oxidoreductase activity"/>
    <property type="evidence" value="ECO:0007669"/>
    <property type="project" value="UniProtKB-KW"/>
</dbReference>
<evidence type="ECO:0000313" key="6">
    <source>
        <dbReference type="Proteomes" id="UP000034917"/>
    </source>
</evidence>